<feature type="non-terminal residue" evidence="1">
    <location>
        <position position="1"/>
    </location>
</feature>
<evidence type="ECO:0000313" key="2">
    <source>
        <dbReference type="Proteomes" id="UP000192513"/>
    </source>
</evidence>
<sequence>QMDRNGARVTLKTKEFERDVPIPVPDIPRLLKGKPLDMSFTFDNPEARKAFSFHLLAEGRGIIEISDFHVVTAANPEPVESRSQVAEAAKEQ</sequence>
<name>A0A1X0HYQ6_9MYCO</name>
<protein>
    <submittedName>
        <fullName evidence="1">Uncharacterized protein</fullName>
    </submittedName>
</protein>
<dbReference type="Proteomes" id="UP000192513">
    <property type="component" value="Unassembled WGS sequence"/>
</dbReference>
<dbReference type="EMBL" id="MVIE01000150">
    <property type="protein sequence ID" value="ORB31310.1"/>
    <property type="molecule type" value="Genomic_DNA"/>
</dbReference>
<comment type="caution">
    <text evidence="1">The sequence shown here is derived from an EMBL/GenBank/DDBJ whole genome shotgun (WGS) entry which is preliminary data.</text>
</comment>
<reference evidence="1 2" key="1">
    <citation type="submission" date="2017-02" db="EMBL/GenBank/DDBJ databases">
        <title>The new phylogeny of genus Mycobacterium.</title>
        <authorList>
            <person name="Tortoli E."/>
            <person name="Trovato A."/>
            <person name="Cirillo D.M."/>
        </authorList>
    </citation>
    <scope>NUCLEOTIDE SEQUENCE [LARGE SCALE GENOMIC DNA]</scope>
    <source>
        <strain evidence="1 2">DSM 45000</strain>
    </source>
</reference>
<keyword evidence="2" id="KW-1185">Reference proteome</keyword>
<evidence type="ECO:0000313" key="1">
    <source>
        <dbReference type="EMBL" id="ORB31310.1"/>
    </source>
</evidence>
<organism evidence="1 2">
    <name type="scientific">Mycobacterium paraseoulense</name>
    <dbReference type="NCBI Taxonomy" id="590652"/>
    <lineage>
        <taxon>Bacteria</taxon>
        <taxon>Bacillati</taxon>
        <taxon>Actinomycetota</taxon>
        <taxon>Actinomycetes</taxon>
        <taxon>Mycobacteriales</taxon>
        <taxon>Mycobacteriaceae</taxon>
        <taxon>Mycobacterium</taxon>
    </lineage>
</organism>
<proteinExistence type="predicted"/>
<feature type="non-terminal residue" evidence="1">
    <location>
        <position position="92"/>
    </location>
</feature>
<dbReference type="AlphaFoldDB" id="A0A1X0HYQ6"/>
<gene>
    <name evidence="1" type="ORF">BST39_28820</name>
</gene>
<accession>A0A1X0HYQ6</accession>